<dbReference type="Proteomes" id="UP000626109">
    <property type="component" value="Unassembled WGS sequence"/>
</dbReference>
<gene>
    <name evidence="1" type="ORF">PGLA2088_LOCUS33474</name>
</gene>
<feature type="non-terminal residue" evidence="1">
    <location>
        <position position="256"/>
    </location>
</feature>
<dbReference type="EMBL" id="CAJNNW010030888">
    <property type="protein sequence ID" value="CAE8704988.1"/>
    <property type="molecule type" value="Genomic_DNA"/>
</dbReference>
<comment type="caution">
    <text evidence="1">The sequence shown here is derived from an EMBL/GenBank/DDBJ whole genome shotgun (WGS) entry which is preliminary data.</text>
</comment>
<proteinExistence type="predicted"/>
<accession>A0A813KHW8</accession>
<evidence type="ECO:0000313" key="1">
    <source>
        <dbReference type="EMBL" id="CAE8704988.1"/>
    </source>
</evidence>
<organism evidence="1 2">
    <name type="scientific">Polarella glacialis</name>
    <name type="common">Dinoflagellate</name>
    <dbReference type="NCBI Taxonomy" id="89957"/>
    <lineage>
        <taxon>Eukaryota</taxon>
        <taxon>Sar</taxon>
        <taxon>Alveolata</taxon>
        <taxon>Dinophyceae</taxon>
        <taxon>Suessiales</taxon>
        <taxon>Suessiaceae</taxon>
        <taxon>Polarella</taxon>
    </lineage>
</organism>
<reference evidence="1" key="1">
    <citation type="submission" date="2021-02" db="EMBL/GenBank/DDBJ databases">
        <authorList>
            <person name="Dougan E. K."/>
            <person name="Rhodes N."/>
            <person name="Thang M."/>
            <person name="Chan C."/>
        </authorList>
    </citation>
    <scope>NUCLEOTIDE SEQUENCE</scope>
</reference>
<dbReference type="AlphaFoldDB" id="A0A813KHW8"/>
<evidence type="ECO:0000313" key="2">
    <source>
        <dbReference type="Proteomes" id="UP000626109"/>
    </source>
</evidence>
<sequence>MAAPVKRRASFVGARGAEAAYAKLGPGSPREIKEVKLDKQEDELKLAAMECRVREMVLEVTKPTVERAVKLQNHCDHLSMLLQAQGTWLLGLSEEVKDTQSKVDIVSQFKGQMDSFWQDHMNLEVKFEQHKQDSQKQIEQNARHCQSLKTSTELIAKQFERTQEDADIFRKDLFGMNQNVDLCLKRCKDYCDTQMKQMDFKVAELKELQKAMLEEILGPENPNELSPPSLRRFDMQIRQLQRMIKEALEELRHMRL</sequence>
<name>A0A813KHW8_POLGL</name>
<protein>
    <submittedName>
        <fullName evidence="1">Uncharacterized protein</fullName>
    </submittedName>
</protein>